<keyword evidence="4" id="KW-1185">Reference proteome</keyword>
<dbReference type="Proteomes" id="UP000799779">
    <property type="component" value="Unassembled WGS sequence"/>
</dbReference>
<reference evidence="3" key="1">
    <citation type="journal article" date="2020" name="Stud. Mycol.">
        <title>101 Dothideomycetes genomes: a test case for predicting lifestyles and emergence of pathogens.</title>
        <authorList>
            <person name="Haridas S."/>
            <person name="Albert R."/>
            <person name="Binder M."/>
            <person name="Bloem J."/>
            <person name="Labutti K."/>
            <person name="Salamov A."/>
            <person name="Andreopoulos B."/>
            <person name="Baker S."/>
            <person name="Barry K."/>
            <person name="Bills G."/>
            <person name="Bluhm B."/>
            <person name="Cannon C."/>
            <person name="Castanera R."/>
            <person name="Culley D."/>
            <person name="Daum C."/>
            <person name="Ezra D."/>
            <person name="Gonzalez J."/>
            <person name="Henrissat B."/>
            <person name="Kuo A."/>
            <person name="Liang C."/>
            <person name="Lipzen A."/>
            <person name="Lutzoni F."/>
            <person name="Magnuson J."/>
            <person name="Mondo S."/>
            <person name="Nolan M."/>
            <person name="Ohm R."/>
            <person name="Pangilinan J."/>
            <person name="Park H.-J."/>
            <person name="Ramirez L."/>
            <person name="Alfaro M."/>
            <person name="Sun H."/>
            <person name="Tritt A."/>
            <person name="Yoshinaga Y."/>
            <person name="Zwiers L.-H."/>
            <person name="Turgeon B."/>
            <person name="Goodwin S."/>
            <person name="Spatafora J."/>
            <person name="Crous P."/>
            <person name="Grigoriev I."/>
        </authorList>
    </citation>
    <scope>NUCLEOTIDE SEQUENCE</scope>
    <source>
        <strain evidence="3">CBS 123094</strain>
    </source>
</reference>
<name>A0A6A5VWU0_9PLEO</name>
<feature type="region of interest" description="Disordered" evidence="2">
    <location>
        <begin position="1"/>
        <end position="50"/>
    </location>
</feature>
<dbReference type="EMBL" id="ML977723">
    <property type="protein sequence ID" value="KAF1993188.1"/>
    <property type="molecule type" value="Genomic_DNA"/>
</dbReference>
<sequence length="318" mass="34522">MRLESPPVTTPRKSCRAKKRVVALSEDEADEISRRKTRPSRTPMNSTTQRNFGMFSGVLLGTVSGPEICHSSSAGNNTRQPSISALDATLTGHHQTSKQNGPAGLEGDTARDKASPKRPIRAHFQKTVGFEQEEKSGIPFSNSRASTSEDAEQPTSIVEDQEGITAISGGTDTASSDTTSDEGEKMIEPTNSPPAGTANAVASEKNVHAAQRDKPDCVPATLLDCYLKEEKAQDDDEMALETASKNVEGSNAKIRALQAQIEAEKAELEKQEIKKTEAMGRMGVRGKRLREMESEGGFQLGMQVMQERYKRSRNAVNE</sequence>
<feature type="coiled-coil region" evidence="1">
    <location>
        <begin position="240"/>
        <end position="281"/>
    </location>
</feature>
<feature type="compositionally biased region" description="Low complexity" evidence="2">
    <location>
        <begin position="168"/>
        <end position="178"/>
    </location>
</feature>
<feature type="region of interest" description="Disordered" evidence="2">
    <location>
        <begin position="92"/>
        <end position="200"/>
    </location>
</feature>
<evidence type="ECO:0000256" key="1">
    <source>
        <dbReference type="SAM" id="Coils"/>
    </source>
</evidence>
<accession>A0A6A5VWU0</accession>
<feature type="compositionally biased region" description="Polar residues" evidence="2">
    <location>
        <begin position="139"/>
        <end position="158"/>
    </location>
</feature>
<protein>
    <submittedName>
        <fullName evidence="3">Uncharacterized protein</fullName>
    </submittedName>
</protein>
<proteinExistence type="predicted"/>
<gene>
    <name evidence="3" type="ORF">P154DRAFT_540645</name>
</gene>
<organism evidence="3 4">
    <name type="scientific">Amniculicola lignicola CBS 123094</name>
    <dbReference type="NCBI Taxonomy" id="1392246"/>
    <lineage>
        <taxon>Eukaryota</taxon>
        <taxon>Fungi</taxon>
        <taxon>Dikarya</taxon>
        <taxon>Ascomycota</taxon>
        <taxon>Pezizomycotina</taxon>
        <taxon>Dothideomycetes</taxon>
        <taxon>Pleosporomycetidae</taxon>
        <taxon>Pleosporales</taxon>
        <taxon>Amniculicolaceae</taxon>
        <taxon>Amniculicola</taxon>
    </lineage>
</organism>
<feature type="compositionally biased region" description="Polar residues" evidence="2">
    <location>
        <begin position="40"/>
        <end position="50"/>
    </location>
</feature>
<evidence type="ECO:0000256" key="2">
    <source>
        <dbReference type="SAM" id="MobiDB-lite"/>
    </source>
</evidence>
<evidence type="ECO:0000313" key="3">
    <source>
        <dbReference type="EMBL" id="KAF1993188.1"/>
    </source>
</evidence>
<evidence type="ECO:0000313" key="4">
    <source>
        <dbReference type="Proteomes" id="UP000799779"/>
    </source>
</evidence>
<keyword evidence="1" id="KW-0175">Coiled coil</keyword>
<dbReference type="AlphaFoldDB" id="A0A6A5VWU0"/>